<keyword evidence="2" id="KW-0547">Nucleotide-binding</keyword>
<dbReference type="AlphaFoldDB" id="A0A4Y2F2R3"/>
<dbReference type="PROSITE" id="PS50979">
    <property type="entry name" value="BC"/>
    <property type="match status" value="1"/>
</dbReference>
<keyword evidence="5" id="KW-0670">Pyruvate</keyword>
<dbReference type="Gene3D" id="3.10.10.10">
    <property type="entry name" value="HIV Type 1 Reverse Transcriptase, subunit A, domain 1"/>
    <property type="match status" value="1"/>
</dbReference>
<dbReference type="InterPro" id="IPR043502">
    <property type="entry name" value="DNA/RNA_pol_sf"/>
</dbReference>
<evidence type="ECO:0000256" key="2">
    <source>
        <dbReference type="ARBA" id="ARBA00022741"/>
    </source>
</evidence>
<keyword evidence="6" id="KW-1185">Reference proteome</keyword>
<dbReference type="InterPro" id="IPR055268">
    <property type="entry name" value="PCB-like"/>
</dbReference>
<reference evidence="5 6" key="1">
    <citation type="journal article" date="2019" name="Sci. Rep.">
        <title>Orb-weaving spider Araneus ventricosus genome elucidates the spidroin gene catalogue.</title>
        <authorList>
            <person name="Kono N."/>
            <person name="Nakamura H."/>
            <person name="Ohtoshi R."/>
            <person name="Moran D.A.P."/>
            <person name="Shinohara A."/>
            <person name="Yoshida Y."/>
            <person name="Fujiwara M."/>
            <person name="Mori M."/>
            <person name="Tomita M."/>
            <person name="Arakawa K."/>
        </authorList>
    </citation>
    <scope>NUCLEOTIDE SEQUENCE [LARGE SCALE GENOMIC DNA]</scope>
</reference>
<dbReference type="Gene3D" id="3.30.70.270">
    <property type="match status" value="1"/>
</dbReference>
<dbReference type="InterPro" id="IPR016185">
    <property type="entry name" value="PreATP-grasp_dom_sf"/>
</dbReference>
<dbReference type="Gene3D" id="3.40.50.20">
    <property type="match status" value="1"/>
</dbReference>
<proteinExistence type="predicted"/>
<evidence type="ECO:0000256" key="3">
    <source>
        <dbReference type="ARBA" id="ARBA00022840"/>
    </source>
</evidence>
<evidence type="ECO:0000313" key="6">
    <source>
        <dbReference type="Proteomes" id="UP000499080"/>
    </source>
</evidence>
<evidence type="ECO:0000256" key="1">
    <source>
        <dbReference type="ARBA" id="ARBA00022598"/>
    </source>
</evidence>
<dbReference type="OrthoDB" id="6435947at2759"/>
<feature type="domain" description="Biotin carboxylation" evidence="4">
    <location>
        <begin position="37"/>
        <end position="441"/>
    </location>
</feature>
<dbReference type="GO" id="GO:0005524">
    <property type="term" value="F:ATP binding"/>
    <property type="evidence" value="ECO:0007669"/>
    <property type="project" value="UniProtKB-KW"/>
</dbReference>
<evidence type="ECO:0000259" key="4">
    <source>
        <dbReference type="PROSITE" id="PS50979"/>
    </source>
</evidence>
<dbReference type="GO" id="GO:0004736">
    <property type="term" value="F:pyruvate carboxylase activity"/>
    <property type="evidence" value="ECO:0007669"/>
    <property type="project" value="TreeGrafter"/>
</dbReference>
<keyword evidence="3" id="KW-0067">ATP-binding</keyword>
<organism evidence="5 6">
    <name type="scientific">Araneus ventricosus</name>
    <name type="common">Orbweaver spider</name>
    <name type="synonym">Epeira ventricosa</name>
    <dbReference type="NCBI Taxonomy" id="182803"/>
    <lineage>
        <taxon>Eukaryota</taxon>
        <taxon>Metazoa</taxon>
        <taxon>Ecdysozoa</taxon>
        <taxon>Arthropoda</taxon>
        <taxon>Chelicerata</taxon>
        <taxon>Arachnida</taxon>
        <taxon>Araneae</taxon>
        <taxon>Araneomorphae</taxon>
        <taxon>Entelegynae</taxon>
        <taxon>Araneoidea</taxon>
        <taxon>Araneidae</taxon>
        <taxon>Araneus</taxon>
    </lineage>
</organism>
<dbReference type="SUPFAM" id="SSF52440">
    <property type="entry name" value="PreATP-grasp domain"/>
    <property type="match status" value="1"/>
</dbReference>
<dbReference type="FunFam" id="3.40.50.20:FF:000010">
    <property type="entry name" value="Propionyl-CoA carboxylase subunit alpha"/>
    <property type="match status" value="1"/>
</dbReference>
<dbReference type="Pfam" id="PF00289">
    <property type="entry name" value="Biotin_carb_N"/>
    <property type="match status" value="1"/>
</dbReference>
<dbReference type="GO" id="GO:0006094">
    <property type="term" value="P:gluconeogenesis"/>
    <property type="evidence" value="ECO:0007669"/>
    <property type="project" value="TreeGrafter"/>
</dbReference>
<gene>
    <name evidence="5" type="primary">PC_0</name>
    <name evidence="5" type="ORF">AVEN_208025_1</name>
</gene>
<accession>A0A4Y2F2R3</accession>
<dbReference type="SUPFAM" id="SSF56672">
    <property type="entry name" value="DNA/RNA polymerases"/>
    <property type="match status" value="1"/>
</dbReference>
<evidence type="ECO:0000313" key="5">
    <source>
        <dbReference type="EMBL" id="GBM34818.1"/>
    </source>
</evidence>
<protein>
    <submittedName>
        <fullName evidence="5">Pyruvate carboxylase, mitochondrial</fullName>
    </submittedName>
</protein>
<dbReference type="InterPro" id="IPR043128">
    <property type="entry name" value="Rev_trsase/Diguanyl_cyclase"/>
</dbReference>
<dbReference type="PANTHER" id="PTHR43778">
    <property type="entry name" value="PYRUVATE CARBOXYLASE"/>
    <property type="match status" value="1"/>
</dbReference>
<dbReference type="PANTHER" id="PTHR43778:SF2">
    <property type="entry name" value="PYRUVATE CARBOXYLASE, MITOCHONDRIAL"/>
    <property type="match status" value="1"/>
</dbReference>
<dbReference type="InterPro" id="IPR011764">
    <property type="entry name" value="Biotin_carboxylation_dom"/>
</dbReference>
<dbReference type="Proteomes" id="UP000499080">
    <property type="component" value="Unassembled WGS sequence"/>
</dbReference>
<name>A0A4Y2F2R3_ARAVE</name>
<dbReference type="GO" id="GO:0071897">
    <property type="term" value="P:DNA biosynthetic process"/>
    <property type="evidence" value="ECO:0007669"/>
    <property type="project" value="UniProtKB-ARBA"/>
</dbReference>
<comment type="caution">
    <text evidence="5">The sequence shown here is derived from an EMBL/GenBank/DDBJ whole genome shotgun (WGS) entry which is preliminary data.</text>
</comment>
<keyword evidence="1" id="KW-0436">Ligase</keyword>
<sequence length="441" mass="50218">MYQFAVRSSIGKSFLWRNLVYQQIRSSHATGQEVHKPIKKILVANRGEIAIRVFRACTELGIRSVAVYSEQDKMHMHRQKADESYLIGKSLPPVQAYLNIPEIIKIAQENSIDAIHPGYGFLSERADFAQACLAAGIRFIGPSPVVMEKMGDKVSARKSAIAAVCILLASTGIRSSVLFSRILEANIGYLYLTKLYFEETVRINEDGRYEVSLPWKGDHLPLPSNKEIAIKLLETLTRKLYNGNLFIAYDVFKKWASLGIIENDPFESSCHHEHYLPHRPVVKQHGTTKVRSVFDASARQVGSPSLNQCLESGPNLLELIPSLLRFREHKYGIVAVIEKAFLQISVQPEERNFLKFFWWNGEENVDPKIMWYARVVFGVKSSPLLLEAVLEYHLKKCLKNSTYSKRTIDILLRSFYMDDLITSLDNESEILPFIEESSYLG</sequence>
<dbReference type="InterPro" id="IPR005481">
    <property type="entry name" value="BC-like_N"/>
</dbReference>
<dbReference type="EMBL" id="BGPR01000770">
    <property type="protein sequence ID" value="GBM34818.1"/>
    <property type="molecule type" value="Genomic_DNA"/>
</dbReference>
<dbReference type="GO" id="GO:0005737">
    <property type="term" value="C:cytoplasm"/>
    <property type="evidence" value="ECO:0007669"/>
    <property type="project" value="TreeGrafter"/>
</dbReference>